<dbReference type="InterPro" id="IPR036267">
    <property type="entry name" value="RuvA_C_sf"/>
</dbReference>
<dbReference type="EMBL" id="CAEZYV010000042">
    <property type="protein sequence ID" value="CAB4734269.1"/>
    <property type="molecule type" value="Genomic_DNA"/>
</dbReference>
<keyword evidence="3" id="KW-0238">DNA-binding</keyword>
<dbReference type="Pfam" id="PF07499">
    <property type="entry name" value="RuvA_C"/>
    <property type="match status" value="1"/>
</dbReference>
<dbReference type="HAMAP" id="MF_00031">
    <property type="entry name" value="DNA_HJ_migration_RuvA"/>
    <property type="match status" value="1"/>
</dbReference>
<dbReference type="SUPFAM" id="SSF46929">
    <property type="entry name" value="DNA helicase RuvA subunit, C-terminal domain"/>
    <property type="match status" value="1"/>
</dbReference>
<organism evidence="6">
    <name type="scientific">freshwater metagenome</name>
    <dbReference type="NCBI Taxonomy" id="449393"/>
    <lineage>
        <taxon>unclassified sequences</taxon>
        <taxon>metagenomes</taxon>
        <taxon>ecological metagenomes</taxon>
    </lineage>
</organism>
<evidence type="ECO:0000256" key="3">
    <source>
        <dbReference type="ARBA" id="ARBA00023125"/>
    </source>
</evidence>
<dbReference type="NCBIfam" id="TIGR00084">
    <property type="entry name" value="ruvA"/>
    <property type="match status" value="1"/>
</dbReference>
<dbReference type="Pfam" id="PF01330">
    <property type="entry name" value="RuvA_N"/>
    <property type="match status" value="1"/>
</dbReference>
<gene>
    <name evidence="6" type="ORF">UFOPK2788_00390</name>
</gene>
<dbReference type="AlphaFoldDB" id="A0A6J6SJ93"/>
<dbReference type="CDD" id="cd14332">
    <property type="entry name" value="UBA_RuvA_C"/>
    <property type="match status" value="1"/>
</dbReference>
<dbReference type="SMART" id="SM00278">
    <property type="entry name" value="HhH1"/>
    <property type="match status" value="2"/>
</dbReference>
<dbReference type="GO" id="GO:0006310">
    <property type="term" value="P:DNA recombination"/>
    <property type="evidence" value="ECO:0007669"/>
    <property type="project" value="InterPro"/>
</dbReference>
<dbReference type="InterPro" id="IPR003583">
    <property type="entry name" value="Hlx-hairpin-Hlx_DNA-bd_motif"/>
</dbReference>
<feature type="domain" description="Helix-hairpin-helix DNA-binding motif class 1" evidence="5">
    <location>
        <begin position="72"/>
        <end position="91"/>
    </location>
</feature>
<dbReference type="Pfam" id="PF14520">
    <property type="entry name" value="HHH_5"/>
    <property type="match status" value="1"/>
</dbReference>
<keyword evidence="1" id="KW-0963">Cytoplasm</keyword>
<accession>A0A6J6SJ93</accession>
<dbReference type="GO" id="GO:0009378">
    <property type="term" value="F:four-way junction helicase activity"/>
    <property type="evidence" value="ECO:0007669"/>
    <property type="project" value="InterPro"/>
</dbReference>
<dbReference type="InterPro" id="IPR010994">
    <property type="entry name" value="RuvA_2-like"/>
</dbReference>
<dbReference type="SUPFAM" id="SSF50249">
    <property type="entry name" value="Nucleic acid-binding proteins"/>
    <property type="match status" value="1"/>
</dbReference>
<proteinExistence type="inferred from homology"/>
<dbReference type="GO" id="GO:0006281">
    <property type="term" value="P:DNA repair"/>
    <property type="evidence" value="ECO:0007669"/>
    <property type="project" value="UniProtKB-KW"/>
</dbReference>
<dbReference type="Gene3D" id="1.10.150.20">
    <property type="entry name" value="5' to 3' exonuclease, C-terminal subdomain"/>
    <property type="match status" value="1"/>
</dbReference>
<dbReference type="InterPro" id="IPR011114">
    <property type="entry name" value="RuvA_C"/>
</dbReference>
<keyword evidence="4" id="KW-0234">DNA repair</keyword>
<evidence type="ECO:0000313" key="6">
    <source>
        <dbReference type="EMBL" id="CAB4734269.1"/>
    </source>
</evidence>
<dbReference type="InterPro" id="IPR000085">
    <property type="entry name" value="RuvA"/>
</dbReference>
<dbReference type="GO" id="GO:0005524">
    <property type="term" value="F:ATP binding"/>
    <property type="evidence" value="ECO:0007669"/>
    <property type="project" value="InterPro"/>
</dbReference>
<evidence type="ECO:0000259" key="5">
    <source>
        <dbReference type="SMART" id="SM00278"/>
    </source>
</evidence>
<dbReference type="Gene3D" id="1.10.8.10">
    <property type="entry name" value="DNA helicase RuvA subunit, C-terminal domain"/>
    <property type="match status" value="1"/>
</dbReference>
<dbReference type="GO" id="GO:0009379">
    <property type="term" value="C:Holliday junction helicase complex"/>
    <property type="evidence" value="ECO:0007669"/>
    <property type="project" value="InterPro"/>
</dbReference>
<evidence type="ECO:0000256" key="2">
    <source>
        <dbReference type="ARBA" id="ARBA00022763"/>
    </source>
</evidence>
<evidence type="ECO:0000256" key="1">
    <source>
        <dbReference type="ARBA" id="ARBA00022490"/>
    </source>
</evidence>
<dbReference type="InterPro" id="IPR013849">
    <property type="entry name" value="DNA_helicase_Holl-junc_RuvA_I"/>
</dbReference>
<dbReference type="Gene3D" id="2.40.50.140">
    <property type="entry name" value="Nucleic acid-binding proteins"/>
    <property type="match status" value="1"/>
</dbReference>
<reference evidence="6" key="1">
    <citation type="submission" date="2020-05" db="EMBL/GenBank/DDBJ databases">
        <authorList>
            <person name="Chiriac C."/>
            <person name="Salcher M."/>
            <person name="Ghai R."/>
            <person name="Kavagutti S V."/>
        </authorList>
    </citation>
    <scope>NUCLEOTIDE SEQUENCE</scope>
</reference>
<protein>
    <submittedName>
        <fullName evidence="6">Unannotated protein</fullName>
    </submittedName>
</protein>
<dbReference type="InterPro" id="IPR012340">
    <property type="entry name" value="NA-bd_OB-fold"/>
</dbReference>
<sequence length="200" mass="21125">MIASISGVVKATTLNSAVIEVGGVGLSVFLPARFAAGLTVGTHTEVFTTLVVREDSLTLFGFDRASSRDFFELLQTVSGIGPKVAQSALSIYEPEEIAAAISSENSAALERIPGLGKKGAQRAVLELKEKVSDLAFTSRSAKSSKTHWRTQLHSALIGLGFTARDSEATIDSVASELGSKVDETDISQLLKMALQNRGRG</sequence>
<evidence type="ECO:0000256" key="4">
    <source>
        <dbReference type="ARBA" id="ARBA00023204"/>
    </source>
</evidence>
<name>A0A6J6SJ93_9ZZZZ</name>
<dbReference type="SUPFAM" id="SSF47781">
    <property type="entry name" value="RuvA domain 2-like"/>
    <property type="match status" value="1"/>
</dbReference>
<feature type="domain" description="Helix-hairpin-helix DNA-binding motif class 1" evidence="5">
    <location>
        <begin position="107"/>
        <end position="126"/>
    </location>
</feature>
<dbReference type="GO" id="GO:0003677">
    <property type="term" value="F:DNA binding"/>
    <property type="evidence" value="ECO:0007669"/>
    <property type="project" value="UniProtKB-KW"/>
</dbReference>
<keyword evidence="2" id="KW-0227">DNA damage</keyword>